<feature type="compositionally biased region" description="Basic and acidic residues" evidence="1">
    <location>
        <begin position="277"/>
        <end position="303"/>
    </location>
</feature>
<dbReference type="Proteomes" id="UP000800200">
    <property type="component" value="Unassembled WGS sequence"/>
</dbReference>
<feature type="compositionally biased region" description="Basic residues" evidence="1">
    <location>
        <begin position="51"/>
        <end position="60"/>
    </location>
</feature>
<feature type="compositionally biased region" description="Polar residues" evidence="1">
    <location>
        <begin position="35"/>
        <end position="46"/>
    </location>
</feature>
<dbReference type="OrthoDB" id="4152802at2759"/>
<feature type="compositionally biased region" description="Basic residues" evidence="1">
    <location>
        <begin position="656"/>
        <end position="666"/>
    </location>
</feature>
<feature type="region of interest" description="Disordered" evidence="1">
    <location>
        <begin position="321"/>
        <end position="415"/>
    </location>
</feature>
<evidence type="ECO:0000313" key="3">
    <source>
        <dbReference type="Proteomes" id="UP000800200"/>
    </source>
</evidence>
<feature type="compositionally biased region" description="Polar residues" evidence="1">
    <location>
        <begin position="607"/>
        <end position="619"/>
    </location>
</feature>
<feature type="compositionally biased region" description="Polar residues" evidence="1">
    <location>
        <begin position="799"/>
        <end position="811"/>
    </location>
</feature>
<evidence type="ECO:0000313" key="2">
    <source>
        <dbReference type="EMBL" id="KAF2188214.1"/>
    </source>
</evidence>
<reference evidence="2" key="1">
    <citation type="journal article" date="2020" name="Stud. Mycol.">
        <title>101 Dothideomycetes genomes: a test case for predicting lifestyles and emergence of pathogens.</title>
        <authorList>
            <person name="Haridas S."/>
            <person name="Albert R."/>
            <person name="Binder M."/>
            <person name="Bloem J."/>
            <person name="Labutti K."/>
            <person name="Salamov A."/>
            <person name="Andreopoulos B."/>
            <person name="Baker S."/>
            <person name="Barry K."/>
            <person name="Bills G."/>
            <person name="Bluhm B."/>
            <person name="Cannon C."/>
            <person name="Castanera R."/>
            <person name="Culley D."/>
            <person name="Daum C."/>
            <person name="Ezra D."/>
            <person name="Gonzalez J."/>
            <person name="Henrissat B."/>
            <person name="Kuo A."/>
            <person name="Liang C."/>
            <person name="Lipzen A."/>
            <person name="Lutzoni F."/>
            <person name="Magnuson J."/>
            <person name="Mondo S."/>
            <person name="Nolan M."/>
            <person name="Ohm R."/>
            <person name="Pangilinan J."/>
            <person name="Park H.-J."/>
            <person name="Ramirez L."/>
            <person name="Alfaro M."/>
            <person name="Sun H."/>
            <person name="Tritt A."/>
            <person name="Yoshinaga Y."/>
            <person name="Zwiers L.-H."/>
            <person name="Turgeon B."/>
            <person name="Goodwin S."/>
            <person name="Spatafora J."/>
            <person name="Crous P."/>
            <person name="Grigoriev I."/>
        </authorList>
    </citation>
    <scope>NUCLEOTIDE SEQUENCE</scope>
    <source>
        <strain evidence="2">CBS 207.26</strain>
    </source>
</reference>
<protein>
    <submittedName>
        <fullName evidence="2">Uncharacterized protein</fullName>
    </submittedName>
</protein>
<feature type="compositionally biased region" description="Basic and acidic residues" evidence="1">
    <location>
        <begin position="328"/>
        <end position="348"/>
    </location>
</feature>
<gene>
    <name evidence="2" type="ORF">K469DRAFT_566858</name>
</gene>
<feature type="region of interest" description="Disordered" evidence="1">
    <location>
        <begin position="263"/>
        <end position="303"/>
    </location>
</feature>
<feature type="region of interest" description="Disordered" evidence="1">
    <location>
        <begin position="210"/>
        <end position="233"/>
    </location>
</feature>
<proteinExistence type="predicted"/>
<dbReference type="EMBL" id="ML994624">
    <property type="protein sequence ID" value="KAF2188214.1"/>
    <property type="molecule type" value="Genomic_DNA"/>
</dbReference>
<feature type="region of interest" description="Disordered" evidence="1">
    <location>
        <begin position="139"/>
        <end position="177"/>
    </location>
</feature>
<feature type="compositionally biased region" description="Basic and acidic residues" evidence="1">
    <location>
        <begin position="847"/>
        <end position="857"/>
    </location>
</feature>
<keyword evidence="3" id="KW-1185">Reference proteome</keyword>
<organism evidence="2 3">
    <name type="scientific">Zopfia rhizophila CBS 207.26</name>
    <dbReference type="NCBI Taxonomy" id="1314779"/>
    <lineage>
        <taxon>Eukaryota</taxon>
        <taxon>Fungi</taxon>
        <taxon>Dikarya</taxon>
        <taxon>Ascomycota</taxon>
        <taxon>Pezizomycotina</taxon>
        <taxon>Dothideomycetes</taxon>
        <taxon>Dothideomycetes incertae sedis</taxon>
        <taxon>Zopfiaceae</taxon>
        <taxon>Zopfia</taxon>
    </lineage>
</organism>
<feature type="compositionally biased region" description="Polar residues" evidence="1">
    <location>
        <begin position="667"/>
        <end position="679"/>
    </location>
</feature>
<evidence type="ECO:0000256" key="1">
    <source>
        <dbReference type="SAM" id="MobiDB-lite"/>
    </source>
</evidence>
<name>A0A6A6E8U2_9PEZI</name>
<accession>A0A6A6E8U2</accession>
<sequence length="870" mass="96055">MPMWPFVRRSGRAAKFEKGQSTGVAEGKQPATAYTHESSSNDTVRGTPSRRSSRRKRRSSRSTVSMRDVDKNSPGLQPVDTPFAKEPHSLPRGSAEDITALPYTKRLEQSPHLRPITQEHGIPYNFQTNSHSSLPIARERGKLQRPQSLRSKRTAYDSALPRRKSRKKRKNDHIREEEIRAMSMPLPQKRPAGHSGGLLRRDSKKVKGGLNRHFERPTSNISLPPEDSIHSSMSGASESRAFRVSTFDMFSPRPKIRYSVGSQYYYGTSPPTYPVRAESRKEPRTIPTTRDGKEDKKSKRIDDLADTLDAGALREILERDKRRKEKKRKADEERLHRRLERRAEKQRAAEQSGTPATSRKEAKGVVGLGIEKDISTPMEDVRPSTPHQPQKLNVTGPTSKTTSQLPTPMDSPVGEPVVAGAKAIRYSRANMSPPTSPVHTRAASNISQMPELLSEIVARQTPVESVEPAQDPRASGPLHPVESVDTVDTSKKGSSRRRSSEGRRMGVFASFFRRGKRNSQEQGRTTPSEVSFSNTSRESMARQPPPAHLVAPTAPIQIRRPSGVPHRTMSKFREDLPEFPLSPPDSRVQSPEVTSASPIAARRRSQHPSSIRVDSNSPGTGARTDSPVSPGVPAAGLMSQSLASVDSEGSWLSGKPMKRRSNKSHMRSSVGSSITATAKQQEEFNASYEELGIPDDEYFRRLTPQPDERRRSAHSGDVFTRKPSSTAIAAMGTTAESDDDEERPLPPTAADTAADEENFVQSSVGRQPTIVHRQPRVKSTEGLLSYFQAEKGSLKESHPSNTDESAEQESPMSEGEPVSLQRAKSVDLGKNHVRHLSAGSAKLLDIPAKRSSVDQKRSGSSSHSKLSDVE</sequence>
<feature type="compositionally biased region" description="Basic residues" evidence="1">
    <location>
        <begin position="161"/>
        <end position="172"/>
    </location>
</feature>
<feature type="compositionally biased region" description="Polar residues" evidence="1">
    <location>
        <begin position="520"/>
        <end position="538"/>
    </location>
</feature>
<feature type="compositionally biased region" description="Polar residues" evidence="1">
    <location>
        <begin position="587"/>
        <end position="597"/>
    </location>
</feature>
<feature type="compositionally biased region" description="Polar residues" evidence="1">
    <location>
        <begin position="385"/>
        <end position="406"/>
    </location>
</feature>
<dbReference type="AlphaFoldDB" id="A0A6A6E8U2"/>
<feature type="region of interest" description="Disordered" evidence="1">
    <location>
        <begin position="458"/>
        <end position="870"/>
    </location>
</feature>
<feature type="region of interest" description="Disordered" evidence="1">
    <location>
        <begin position="1"/>
        <end position="114"/>
    </location>
</feature>
<feature type="compositionally biased region" description="Basic and acidic residues" evidence="1">
    <location>
        <begin position="370"/>
        <end position="382"/>
    </location>
</feature>